<organism evidence="2">
    <name type="scientific">Citrobacter amalonaticus</name>
    <dbReference type="NCBI Taxonomy" id="35703"/>
    <lineage>
        <taxon>Bacteria</taxon>
        <taxon>Pseudomonadati</taxon>
        <taxon>Pseudomonadota</taxon>
        <taxon>Gammaproteobacteria</taxon>
        <taxon>Enterobacterales</taxon>
        <taxon>Enterobacteriaceae</taxon>
        <taxon>Citrobacter</taxon>
    </lineage>
</organism>
<proteinExistence type="predicted"/>
<evidence type="ECO:0000256" key="1">
    <source>
        <dbReference type="SAM" id="MobiDB-lite"/>
    </source>
</evidence>
<dbReference type="AlphaFoldDB" id="A0A6N2U743"/>
<reference evidence="2" key="1">
    <citation type="submission" date="2019-11" db="EMBL/GenBank/DDBJ databases">
        <authorList>
            <person name="Feng L."/>
        </authorList>
    </citation>
    <scope>NUCLEOTIDE SEQUENCE</scope>
    <source>
        <strain evidence="2">CAmalonaticusLFYP1</strain>
    </source>
</reference>
<evidence type="ECO:0000313" key="2">
    <source>
        <dbReference type="EMBL" id="VYT13710.1"/>
    </source>
</evidence>
<accession>A0A6N2U743</accession>
<name>A0A6N2U743_CITAM</name>
<feature type="compositionally biased region" description="Basic and acidic residues" evidence="1">
    <location>
        <begin position="160"/>
        <end position="171"/>
    </location>
</feature>
<feature type="compositionally biased region" description="Basic and acidic residues" evidence="1">
    <location>
        <begin position="179"/>
        <end position="191"/>
    </location>
</feature>
<dbReference type="EMBL" id="CACRTI010000004">
    <property type="protein sequence ID" value="VYT13710.1"/>
    <property type="molecule type" value="Genomic_DNA"/>
</dbReference>
<feature type="region of interest" description="Disordered" evidence="1">
    <location>
        <begin position="151"/>
        <end position="211"/>
    </location>
</feature>
<dbReference type="RefSeq" id="WP_088728414.1">
    <property type="nucleotide sequence ID" value="NZ_CACRTI010000004.1"/>
</dbReference>
<sequence>MRDYGKVSPHFWIGRTGKELRQAGPESQLVALYLLTSPHANMIGLYYMPLAFLSHETGLTLEGAKKGLNSAIKAGFCKYDEHSEMVWVIEMATHQIGEALKPGDKRCTGVQNEYNKVSDNLFLSEFYEKYSKQFNMTFSRSSEVQIPEEIEGASKGHASQKQEQEQEKEQDQTNLSDSNRTDGDKPDESKGKPAQGKPDSESDDAEGPDPVDVAFENIFWGAGLRKDAKVKAKSAFRTKYRDWKKANRGTPDNFAVMLAEDISLRVKAQQMGFDKLLPASYLNGERWNDEKPNVAPQISASANAVGGTGASWFAKPSDGSAEVFISQAAIDRMKRGANRP</sequence>
<protein>
    <submittedName>
        <fullName evidence="2">Uncharacterized protein</fullName>
    </submittedName>
</protein>
<gene>
    <name evidence="2" type="ORF">CALFYP1_02905</name>
</gene>